<reference evidence="2 3" key="1">
    <citation type="submission" date="2016-10" db="EMBL/GenBank/DDBJ databases">
        <authorList>
            <person name="de Groot N.N."/>
        </authorList>
    </citation>
    <scope>NUCLEOTIDE SEQUENCE [LARGE SCALE GENOMIC DNA]</scope>
    <source>
        <strain evidence="2 3">CGMCC 4.6533</strain>
    </source>
</reference>
<dbReference type="GO" id="GO:0003677">
    <property type="term" value="F:DNA binding"/>
    <property type="evidence" value="ECO:0007669"/>
    <property type="project" value="UniProtKB-KW"/>
</dbReference>
<dbReference type="InterPro" id="IPR036390">
    <property type="entry name" value="WH_DNA-bd_sf"/>
</dbReference>
<dbReference type="SMART" id="SM00347">
    <property type="entry name" value="HTH_MARR"/>
    <property type="match status" value="1"/>
</dbReference>
<dbReference type="InterPro" id="IPR000835">
    <property type="entry name" value="HTH_MarR-typ"/>
</dbReference>
<dbReference type="PANTHER" id="PTHR33164:SF99">
    <property type="entry name" value="MARR FAMILY REGULATORY PROTEIN"/>
    <property type="match status" value="1"/>
</dbReference>
<evidence type="ECO:0000313" key="3">
    <source>
        <dbReference type="Proteomes" id="UP000199202"/>
    </source>
</evidence>
<dbReference type="Gene3D" id="1.10.10.10">
    <property type="entry name" value="Winged helix-like DNA-binding domain superfamily/Winged helix DNA-binding domain"/>
    <property type="match status" value="1"/>
</dbReference>
<gene>
    <name evidence="2" type="ORF">SAMN05421869_13346</name>
</gene>
<dbReference type="Pfam" id="PF01047">
    <property type="entry name" value="MarR"/>
    <property type="match status" value="1"/>
</dbReference>
<dbReference type="PROSITE" id="PS50995">
    <property type="entry name" value="HTH_MARR_2"/>
    <property type="match status" value="1"/>
</dbReference>
<dbReference type="STRING" id="633440.SAMN05421869_13346"/>
<evidence type="ECO:0000259" key="1">
    <source>
        <dbReference type="PROSITE" id="PS50995"/>
    </source>
</evidence>
<dbReference type="InterPro" id="IPR036388">
    <property type="entry name" value="WH-like_DNA-bd_sf"/>
</dbReference>
<dbReference type="PANTHER" id="PTHR33164">
    <property type="entry name" value="TRANSCRIPTIONAL REGULATOR, MARR FAMILY"/>
    <property type="match status" value="1"/>
</dbReference>
<organism evidence="2 3">
    <name type="scientific">Nonomuraea jiangxiensis</name>
    <dbReference type="NCBI Taxonomy" id="633440"/>
    <lineage>
        <taxon>Bacteria</taxon>
        <taxon>Bacillati</taxon>
        <taxon>Actinomycetota</taxon>
        <taxon>Actinomycetes</taxon>
        <taxon>Streptosporangiales</taxon>
        <taxon>Streptosporangiaceae</taxon>
        <taxon>Nonomuraea</taxon>
    </lineage>
</organism>
<dbReference type="SUPFAM" id="SSF46785">
    <property type="entry name" value="Winged helix' DNA-binding domain"/>
    <property type="match status" value="1"/>
</dbReference>
<dbReference type="EMBL" id="FNDJ01000033">
    <property type="protein sequence ID" value="SDL94236.1"/>
    <property type="molecule type" value="Genomic_DNA"/>
</dbReference>
<dbReference type="InterPro" id="IPR039422">
    <property type="entry name" value="MarR/SlyA-like"/>
</dbReference>
<protein>
    <submittedName>
        <fullName evidence="2">DNA-binding transcriptional regulator, MarR family</fullName>
    </submittedName>
</protein>
<feature type="domain" description="HTH marR-type" evidence="1">
    <location>
        <begin position="1"/>
        <end position="133"/>
    </location>
</feature>
<proteinExistence type="predicted"/>
<dbReference type="AlphaFoldDB" id="A0A1G9P615"/>
<sequence length="155" mass="17485">MWRAYVDMCRYLLQALDRQFAATGLSSADYELLVPLSEAPGQRLRARDLGRSVHWDRSRLSHQLRRMEQRGLLKRQDCPDDARGVTVHLTPEGRAAIEAAAPGHVETVRRLFVDQLTPEEIDALTTISYRVLSRIAKESLAPGKSVYVATIDQEA</sequence>
<dbReference type="Proteomes" id="UP000199202">
    <property type="component" value="Unassembled WGS sequence"/>
</dbReference>
<dbReference type="GO" id="GO:0003700">
    <property type="term" value="F:DNA-binding transcription factor activity"/>
    <property type="evidence" value="ECO:0007669"/>
    <property type="project" value="InterPro"/>
</dbReference>
<name>A0A1G9P615_9ACTN</name>
<accession>A0A1G9P615</accession>
<dbReference type="OrthoDB" id="8635520at2"/>
<dbReference type="GO" id="GO:0006950">
    <property type="term" value="P:response to stress"/>
    <property type="evidence" value="ECO:0007669"/>
    <property type="project" value="TreeGrafter"/>
</dbReference>
<keyword evidence="3" id="KW-1185">Reference proteome</keyword>
<evidence type="ECO:0000313" key="2">
    <source>
        <dbReference type="EMBL" id="SDL94236.1"/>
    </source>
</evidence>
<dbReference type="PRINTS" id="PR00598">
    <property type="entry name" value="HTHMARR"/>
</dbReference>
<keyword evidence="2" id="KW-0238">DNA-binding</keyword>